<dbReference type="WBParaSite" id="ACAC_0000275801-mRNA-1">
    <property type="protein sequence ID" value="ACAC_0000275801-mRNA-1"/>
    <property type="gene ID" value="ACAC_0000275801"/>
</dbReference>
<keyword evidence="1" id="KW-1185">Reference proteome</keyword>
<reference evidence="1" key="1">
    <citation type="submission" date="2012-09" db="EMBL/GenBank/DDBJ databases">
        <authorList>
            <person name="Martin A.A."/>
        </authorList>
    </citation>
    <scope>NUCLEOTIDE SEQUENCE</scope>
</reference>
<accession>A0A0K0CYM3</accession>
<proteinExistence type="predicted"/>
<dbReference type="AlphaFoldDB" id="A0A0K0CYM3"/>
<name>A0A0K0CYM3_ANGCA</name>
<organism evidence="1 2">
    <name type="scientific">Angiostrongylus cantonensis</name>
    <name type="common">Rat lungworm</name>
    <dbReference type="NCBI Taxonomy" id="6313"/>
    <lineage>
        <taxon>Eukaryota</taxon>
        <taxon>Metazoa</taxon>
        <taxon>Ecdysozoa</taxon>
        <taxon>Nematoda</taxon>
        <taxon>Chromadorea</taxon>
        <taxon>Rhabditida</taxon>
        <taxon>Rhabditina</taxon>
        <taxon>Rhabditomorpha</taxon>
        <taxon>Strongyloidea</taxon>
        <taxon>Metastrongylidae</taxon>
        <taxon>Angiostrongylus</taxon>
    </lineage>
</organism>
<evidence type="ECO:0000313" key="1">
    <source>
        <dbReference type="Proteomes" id="UP000035642"/>
    </source>
</evidence>
<sequence>MGAEMEQCSDVGVVKEIDSKSIGLCPPRFESCSLRIFCRSARDSYCFCGPKPTTPNVCEMGAEMEQCSDVGVVKEIDSKSVELCPRRSARDSYYVFVDRNRQHLMHLKWTLEKKSAAMFEWLRRLTRNQLGSDREGSNPARCEYFAEVLVFRTTFLWTETGITKCRSSRRQQTAEQRCPSG</sequence>
<evidence type="ECO:0000313" key="2">
    <source>
        <dbReference type="WBParaSite" id="ACAC_0000275801-mRNA-1"/>
    </source>
</evidence>
<dbReference type="Proteomes" id="UP000035642">
    <property type="component" value="Unassembled WGS sequence"/>
</dbReference>
<protein>
    <submittedName>
        <fullName evidence="2">EB domain-containing protein</fullName>
    </submittedName>
</protein>
<reference evidence="2" key="2">
    <citation type="submission" date="2017-02" db="UniProtKB">
        <authorList>
            <consortium name="WormBaseParasite"/>
        </authorList>
    </citation>
    <scope>IDENTIFICATION</scope>
</reference>